<gene>
    <name evidence="2" type="primary">LOC115890326</name>
</gene>
<dbReference type="InParanoid" id="A0A6J2YSU1"/>
<dbReference type="KEGG" id="soy:115890326"/>
<evidence type="ECO:0000313" key="2">
    <source>
        <dbReference type="RefSeq" id="XP_030766377.1"/>
    </source>
</evidence>
<dbReference type="AlphaFoldDB" id="A0A6J2YSU1"/>
<reference evidence="2" key="1">
    <citation type="submission" date="2025-08" db="UniProtKB">
        <authorList>
            <consortium name="RefSeq"/>
        </authorList>
    </citation>
    <scope>IDENTIFICATION</scope>
    <source>
        <tissue evidence="2">Gonads</tissue>
    </source>
</reference>
<organism evidence="1 2">
    <name type="scientific">Sitophilus oryzae</name>
    <name type="common">Rice weevil</name>
    <name type="synonym">Curculio oryzae</name>
    <dbReference type="NCBI Taxonomy" id="7048"/>
    <lineage>
        <taxon>Eukaryota</taxon>
        <taxon>Metazoa</taxon>
        <taxon>Ecdysozoa</taxon>
        <taxon>Arthropoda</taxon>
        <taxon>Hexapoda</taxon>
        <taxon>Insecta</taxon>
        <taxon>Pterygota</taxon>
        <taxon>Neoptera</taxon>
        <taxon>Endopterygota</taxon>
        <taxon>Coleoptera</taxon>
        <taxon>Polyphaga</taxon>
        <taxon>Cucujiformia</taxon>
        <taxon>Curculionidae</taxon>
        <taxon>Dryophthorinae</taxon>
        <taxon>Sitophilus</taxon>
    </lineage>
</organism>
<name>A0A6J2YSU1_SITOR</name>
<sequence>MGVWLDSGMRMTTHVLKIRDRTVDTIKQLTRITPNIRGPSDGKRRMLASVVHSMILYASLIWSRATDYKYYEKVLEKINRMLALRVVSAYRTVSTEAVLALAKIPPIILQIEERNLIYRHGSGYRSEARKIMLDK</sequence>
<protein>
    <submittedName>
        <fullName evidence="2">Uncharacterized protein LOC115890326</fullName>
    </submittedName>
</protein>
<dbReference type="RefSeq" id="XP_030766377.1">
    <property type="nucleotide sequence ID" value="XM_030910517.1"/>
</dbReference>
<keyword evidence="1" id="KW-1185">Reference proteome</keyword>
<dbReference type="Proteomes" id="UP000504635">
    <property type="component" value="Unplaced"/>
</dbReference>
<accession>A0A6J2YSU1</accession>
<evidence type="ECO:0000313" key="1">
    <source>
        <dbReference type="Proteomes" id="UP000504635"/>
    </source>
</evidence>
<dbReference type="GeneID" id="115890326"/>
<dbReference type="OrthoDB" id="6777517at2759"/>
<proteinExistence type="predicted"/>